<dbReference type="InterPro" id="IPR032710">
    <property type="entry name" value="NTF2-like_dom_sf"/>
</dbReference>
<name>A0A9X3MWZ7_9ACTN</name>
<keyword evidence="2" id="KW-1185">Reference proteome</keyword>
<organism evidence="1 2">
    <name type="scientific">Solirubrobacter ginsenosidimutans</name>
    <dbReference type="NCBI Taxonomy" id="490573"/>
    <lineage>
        <taxon>Bacteria</taxon>
        <taxon>Bacillati</taxon>
        <taxon>Actinomycetota</taxon>
        <taxon>Thermoleophilia</taxon>
        <taxon>Solirubrobacterales</taxon>
        <taxon>Solirubrobacteraceae</taxon>
        <taxon>Solirubrobacter</taxon>
    </lineage>
</organism>
<dbReference type="EMBL" id="JAPDOD010000009">
    <property type="protein sequence ID" value="MDA0161108.1"/>
    <property type="molecule type" value="Genomic_DNA"/>
</dbReference>
<dbReference type="AlphaFoldDB" id="A0A9X3MWZ7"/>
<dbReference type="PANTHER" id="PTHR38436">
    <property type="entry name" value="POLYKETIDE CYCLASE SNOAL-LIKE DOMAIN"/>
    <property type="match status" value="1"/>
</dbReference>
<dbReference type="Pfam" id="PF07366">
    <property type="entry name" value="SnoaL"/>
    <property type="match status" value="1"/>
</dbReference>
<dbReference type="Proteomes" id="UP001149140">
    <property type="component" value="Unassembled WGS sequence"/>
</dbReference>
<protein>
    <submittedName>
        <fullName evidence="1">Ester cyclase</fullName>
    </submittedName>
</protein>
<dbReference type="RefSeq" id="WP_270040285.1">
    <property type="nucleotide sequence ID" value="NZ_JAPDOD010000009.1"/>
</dbReference>
<evidence type="ECO:0000313" key="1">
    <source>
        <dbReference type="EMBL" id="MDA0161108.1"/>
    </source>
</evidence>
<dbReference type="Gene3D" id="3.10.450.50">
    <property type="match status" value="1"/>
</dbReference>
<dbReference type="InterPro" id="IPR009959">
    <property type="entry name" value="Cyclase_SnoaL-like"/>
</dbReference>
<dbReference type="SUPFAM" id="SSF54427">
    <property type="entry name" value="NTF2-like"/>
    <property type="match status" value="1"/>
</dbReference>
<dbReference type="PANTHER" id="PTHR38436:SF1">
    <property type="entry name" value="ESTER CYCLASE"/>
    <property type="match status" value="1"/>
</dbReference>
<comment type="caution">
    <text evidence="1">The sequence shown here is derived from an EMBL/GenBank/DDBJ whole genome shotgun (WGS) entry which is preliminary data.</text>
</comment>
<evidence type="ECO:0000313" key="2">
    <source>
        <dbReference type="Proteomes" id="UP001149140"/>
    </source>
</evidence>
<dbReference type="GO" id="GO:0030638">
    <property type="term" value="P:polyketide metabolic process"/>
    <property type="evidence" value="ECO:0007669"/>
    <property type="project" value="InterPro"/>
</dbReference>
<gene>
    <name evidence="1" type="ORF">OM076_12585</name>
</gene>
<sequence length="175" mass="19380">MNIDDAKALAVRSIHIMGDGTLEDFHELLHPEFLNHEAKDEPPAARGRGPAAAYATAEWLRHAFEGLHWEINEVIAEGDIVVVHCTMKGRHTRVFVDYDEDAKVGQAFPPTGKTFASTQTHWLRIADGRVIEHWANRDDLGTALQLGWVPPTPLYLARALFAKRKATRIAAAAAA</sequence>
<reference evidence="1" key="1">
    <citation type="submission" date="2022-10" db="EMBL/GenBank/DDBJ databases">
        <title>The WGS of Solirubrobacter ginsenosidimutans DSM 21036.</title>
        <authorList>
            <person name="Jiang Z."/>
        </authorList>
    </citation>
    <scope>NUCLEOTIDE SEQUENCE</scope>
    <source>
        <strain evidence="1">DSM 21036</strain>
    </source>
</reference>
<proteinExistence type="predicted"/>
<accession>A0A9X3MWZ7</accession>